<evidence type="ECO:0000256" key="1">
    <source>
        <dbReference type="ARBA" id="ARBA00006464"/>
    </source>
</evidence>
<dbReference type="EMBL" id="JBDIMF010000001">
    <property type="protein sequence ID" value="MEN2785600.1"/>
    <property type="molecule type" value="Genomic_DNA"/>
</dbReference>
<gene>
    <name evidence="5" type="ORF">ABC969_04100</name>
</gene>
<feature type="transmembrane region" description="Helical" evidence="3">
    <location>
        <begin position="109"/>
        <end position="130"/>
    </location>
</feature>
<organism evidence="5 6">
    <name type="scientific">Sphingomonas qilianensis</name>
    <dbReference type="NCBI Taxonomy" id="1736690"/>
    <lineage>
        <taxon>Bacteria</taxon>
        <taxon>Pseudomonadati</taxon>
        <taxon>Pseudomonadota</taxon>
        <taxon>Alphaproteobacteria</taxon>
        <taxon>Sphingomonadales</taxon>
        <taxon>Sphingomonadaceae</taxon>
        <taxon>Sphingomonas</taxon>
    </lineage>
</organism>
<feature type="transmembrane region" description="Helical" evidence="3">
    <location>
        <begin position="75"/>
        <end position="97"/>
    </location>
</feature>
<dbReference type="GO" id="GO:0016740">
    <property type="term" value="F:transferase activity"/>
    <property type="evidence" value="ECO:0007669"/>
    <property type="project" value="UniProtKB-KW"/>
</dbReference>
<dbReference type="PANTHER" id="PTHR30576:SF0">
    <property type="entry name" value="UNDECAPRENYL-PHOSPHATE N-ACETYLGALACTOSAMINYL 1-PHOSPHATE TRANSFERASE-RELATED"/>
    <property type="match status" value="1"/>
</dbReference>
<feature type="domain" description="Bacterial sugar transferase" evidence="4">
    <location>
        <begin position="251"/>
        <end position="439"/>
    </location>
</feature>
<accession>A0ABU9XP59</accession>
<proteinExistence type="inferred from homology"/>
<evidence type="ECO:0000259" key="4">
    <source>
        <dbReference type="Pfam" id="PF02397"/>
    </source>
</evidence>
<reference evidence="5 6" key="1">
    <citation type="submission" date="2024-05" db="EMBL/GenBank/DDBJ databases">
        <authorList>
            <person name="Liu Q."/>
            <person name="Xin Y.-H."/>
        </authorList>
    </citation>
    <scope>NUCLEOTIDE SEQUENCE [LARGE SCALE GENOMIC DNA]</scope>
    <source>
        <strain evidence="5 6">CGMCC 1.15349</strain>
    </source>
</reference>
<dbReference type="PANTHER" id="PTHR30576">
    <property type="entry name" value="COLANIC BIOSYNTHESIS UDP-GLUCOSE LIPID CARRIER TRANSFERASE"/>
    <property type="match status" value="1"/>
</dbReference>
<keyword evidence="6" id="KW-1185">Reference proteome</keyword>
<keyword evidence="5" id="KW-0808">Transferase</keyword>
<comment type="similarity">
    <text evidence="1">Belongs to the bacterial sugar transferase family.</text>
</comment>
<evidence type="ECO:0000313" key="6">
    <source>
        <dbReference type="Proteomes" id="UP001404104"/>
    </source>
</evidence>
<keyword evidence="3" id="KW-0472">Membrane</keyword>
<protein>
    <submittedName>
        <fullName evidence="5">Sugar transferase</fullName>
    </submittedName>
</protein>
<keyword evidence="2" id="KW-0270">Exopolysaccharide synthesis</keyword>
<sequence>MPSPQQNRILVYLAQLVFDVVALTSSTVAAGYVRFGTAGLIPDLTLLLTLVPLYVATSFSLRAHSYDVLVSLSSSVTKALASLTLALALQLLVLFAIKGSEDISRLMFFLNAGFCVVFLIAFRLPIFWLVRHVLVARFVRRVLILDGYRVQAPDSFEVIDAEAEGILPDIQNPYMLHNFSGMIAGADRVIVSCAPDRRSDWSLYLKGVGCRGELLVPELLGVVPLHGDHDLGTIGIVVSAGPLDLRNRVLKRMLDLALSVPVMILLTPLLLFVAIAIKLDSQGPILFRQRRMGRGNRLFDVYKFRSMHHNQSDPDGKQSTLRQDKRVTRVGRLIRAMSVDELPQLFNVIEGDMSLVGPRPHALGSRAGDQLFWHVDPEYWLRHAIKPGITGLAQVRGYRGATNHRDDLANRLRSDLEYVANWSILGDISILVRTATVILHSKAY</sequence>
<name>A0ABU9XP59_9SPHN</name>
<keyword evidence="3" id="KW-0812">Transmembrane</keyword>
<dbReference type="InterPro" id="IPR003362">
    <property type="entry name" value="Bact_transf"/>
</dbReference>
<keyword evidence="3" id="KW-1133">Transmembrane helix</keyword>
<feature type="transmembrane region" description="Helical" evidence="3">
    <location>
        <begin position="44"/>
        <end position="63"/>
    </location>
</feature>
<evidence type="ECO:0000256" key="2">
    <source>
        <dbReference type="ARBA" id="ARBA00023169"/>
    </source>
</evidence>
<dbReference type="RefSeq" id="WP_345863139.1">
    <property type="nucleotide sequence ID" value="NZ_JBDIMF010000001.1"/>
</dbReference>
<feature type="transmembrane region" description="Helical" evidence="3">
    <location>
        <begin position="256"/>
        <end position="277"/>
    </location>
</feature>
<evidence type="ECO:0000313" key="5">
    <source>
        <dbReference type="EMBL" id="MEN2785600.1"/>
    </source>
</evidence>
<feature type="transmembrane region" description="Helical" evidence="3">
    <location>
        <begin position="9"/>
        <end position="32"/>
    </location>
</feature>
<comment type="caution">
    <text evidence="5">The sequence shown here is derived from an EMBL/GenBank/DDBJ whole genome shotgun (WGS) entry which is preliminary data.</text>
</comment>
<dbReference type="Pfam" id="PF02397">
    <property type="entry name" value="Bac_transf"/>
    <property type="match status" value="1"/>
</dbReference>
<dbReference type="Proteomes" id="UP001404104">
    <property type="component" value="Unassembled WGS sequence"/>
</dbReference>
<evidence type="ECO:0000256" key="3">
    <source>
        <dbReference type="SAM" id="Phobius"/>
    </source>
</evidence>